<accession>A0A7C3EDF4</accession>
<dbReference type="SUPFAM" id="SSF51735">
    <property type="entry name" value="NAD(P)-binding Rossmann-fold domains"/>
    <property type="match status" value="1"/>
</dbReference>
<name>A0A7C3EDF4_9SPIR</name>
<sequence length="84" mass="9171">MLKGKRIVITGASSGIGAELCKGLAGENRILAVARRVERIPQHTNIIALSCDVSTKEGTDRTYMHLFMDCRPCDSERGSKAFSM</sequence>
<reference evidence="1" key="1">
    <citation type="journal article" date="2020" name="mSystems">
        <title>Genome- and Community-Level Interaction Insights into Carbon Utilization and Element Cycling Functions of Hydrothermarchaeota in Hydrothermal Sediment.</title>
        <authorList>
            <person name="Zhou Z."/>
            <person name="Liu Y."/>
            <person name="Xu W."/>
            <person name="Pan J."/>
            <person name="Luo Z.H."/>
            <person name="Li M."/>
        </authorList>
    </citation>
    <scope>NUCLEOTIDE SEQUENCE [LARGE SCALE GENOMIC DNA]</scope>
    <source>
        <strain evidence="1">SpSt-503</strain>
    </source>
</reference>
<dbReference type="AlphaFoldDB" id="A0A7C3EDF4"/>
<dbReference type="Pfam" id="PF00106">
    <property type="entry name" value="adh_short"/>
    <property type="match status" value="1"/>
</dbReference>
<gene>
    <name evidence="1" type="ORF">ENS59_08385</name>
</gene>
<dbReference type="EMBL" id="DSVL01000260">
    <property type="protein sequence ID" value="HFH29514.1"/>
    <property type="molecule type" value="Genomic_DNA"/>
</dbReference>
<dbReference type="InterPro" id="IPR036291">
    <property type="entry name" value="NAD(P)-bd_dom_sf"/>
</dbReference>
<protein>
    <submittedName>
        <fullName evidence="1">SDR family NAD(P)-dependent oxidoreductase</fullName>
    </submittedName>
</protein>
<proteinExistence type="predicted"/>
<dbReference type="Gene3D" id="3.40.50.720">
    <property type="entry name" value="NAD(P)-binding Rossmann-like Domain"/>
    <property type="match status" value="1"/>
</dbReference>
<comment type="caution">
    <text evidence="1">The sequence shown here is derived from an EMBL/GenBank/DDBJ whole genome shotgun (WGS) entry which is preliminary data.</text>
</comment>
<evidence type="ECO:0000313" key="1">
    <source>
        <dbReference type="EMBL" id="HFH29514.1"/>
    </source>
</evidence>
<organism evidence="1">
    <name type="scientific">Gracilinema caldarium</name>
    <dbReference type="NCBI Taxonomy" id="215591"/>
    <lineage>
        <taxon>Bacteria</taxon>
        <taxon>Pseudomonadati</taxon>
        <taxon>Spirochaetota</taxon>
        <taxon>Spirochaetia</taxon>
        <taxon>Spirochaetales</taxon>
        <taxon>Breznakiellaceae</taxon>
        <taxon>Gracilinema</taxon>
    </lineage>
</organism>
<dbReference type="InterPro" id="IPR002347">
    <property type="entry name" value="SDR_fam"/>
</dbReference>